<comment type="function">
    <text evidence="3">Lytic transglycosylase with a strong preference for naked glycan strands that lack stem peptides.</text>
</comment>
<evidence type="ECO:0000256" key="1">
    <source>
        <dbReference type="ARBA" id="ARBA00023239"/>
    </source>
</evidence>
<dbReference type="GO" id="GO:0008932">
    <property type="term" value="F:lytic endotransglycosylase activity"/>
    <property type="evidence" value="ECO:0007669"/>
    <property type="project" value="UniProtKB-UniRule"/>
</dbReference>
<dbReference type="PANTHER" id="PTHR34183">
    <property type="entry name" value="ENDOLYTIC PEPTIDOGLYCAN TRANSGLYCOSYLASE RLPA"/>
    <property type="match status" value="1"/>
</dbReference>
<dbReference type="Gene3D" id="2.40.40.10">
    <property type="entry name" value="RlpA-like domain"/>
    <property type="match status" value="1"/>
</dbReference>
<reference evidence="6 7" key="1">
    <citation type="submission" date="2016-10" db="EMBL/GenBank/DDBJ databases">
        <authorList>
            <person name="de Groot N.N."/>
        </authorList>
    </citation>
    <scope>NUCLEOTIDE SEQUENCE [LARGE SCALE GENOMIC DNA]</scope>
    <source>
        <strain evidence="6 7">D31d</strain>
    </source>
</reference>
<dbReference type="HAMAP" id="MF_02071">
    <property type="entry name" value="RlpA"/>
    <property type="match status" value="1"/>
</dbReference>
<protein>
    <recommendedName>
        <fullName evidence="3">Probable endolytic peptidoglycan transglycosylase RlpA</fullName>
        <ecNumber evidence="3">4.2.2.-</ecNumber>
    </recommendedName>
</protein>
<dbReference type="InterPro" id="IPR036908">
    <property type="entry name" value="RlpA-like_sf"/>
</dbReference>
<feature type="domain" description="RlpA-like protein double-psi beta-barrel" evidence="5">
    <location>
        <begin position="25"/>
        <end position="112"/>
    </location>
</feature>
<dbReference type="EMBL" id="FNRF01000005">
    <property type="protein sequence ID" value="SEA80923.1"/>
    <property type="molecule type" value="Genomic_DNA"/>
</dbReference>
<evidence type="ECO:0000313" key="6">
    <source>
        <dbReference type="EMBL" id="SEA80923.1"/>
    </source>
</evidence>
<dbReference type="SUPFAM" id="SSF50685">
    <property type="entry name" value="Barwin-like endoglucanases"/>
    <property type="match status" value="1"/>
</dbReference>
<dbReference type="PANTHER" id="PTHR34183:SF1">
    <property type="entry name" value="ENDOLYTIC PEPTIDOGLYCAN TRANSGLYCOSYLASE RLPA"/>
    <property type="match status" value="1"/>
</dbReference>
<gene>
    <name evidence="3" type="primary">rlpA</name>
    <name evidence="6" type="ORF">SAMN05216462_2614</name>
</gene>
<sequence precursor="true">MIKFIKIVATTLTLIISFTAQAQTESGKASFYSKSSSGRRTASGERLHHDSLTCAHRTYPFGTLLLVTNPANGNHVIVKVIDRGPYVKGRVIDLSHRAAKELGIIAQGIAPVIVEEFNESVIPFKPAEVFSKPELDLSTSDGDAATPIWVELNQQMKLKKQQEHKEKKKR</sequence>
<organism evidence="6 7">
    <name type="scientific">Xylanibacter ruminicola</name>
    <name type="common">Prevotella ruminicola</name>
    <dbReference type="NCBI Taxonomy" id="839"/>
    <lineage>
        <taxon>Bacteria</taxon>
        <taxon>Pseudomonadati</taxon>
        <taxon>Bacteroidota</taxon>
        <taxon>Bacteroidia</taxon>
        <taxon>Bacteroidales</taxon>
        <taxon>Prevotellaceae</taxon>
        <taxon>Xylanibacter</taxon>
    </lineage>
</organism>
<feature type="signal peptide" evidence="3">
    <location>
        <begin position="1"/>
        <end position="22"/>
    </location>
</feature>
<evidence type="ECO:0000256" key="4">
    <source>
        <dbReference type="RuleBase" id="RU003495"/>
    </source>
</evidence>
<evidence type="ECO:0000313" key="7">
    <source>
        <dbReference type="Proteomes" id="UP000182257"/>
    </source>
</evidence>
<dbReference type="RefSeq" id="WP_074761919.1">
    <property type="nucleotide sequence ID" value="NZ_FNRF01000005.1"/>
</dbReference>
<keyword evidence="1 3" id="KW-0456">Lyase</keyword>
<dbReference type="CDD" id="cd22268">
    <property type="entry name" value="DPBB_RlpA-like"/>
    <property type="match status" value="1"/>
</dbReference>
<comment type="similarity">
    <text evidence="3 4">Belongs to the RlpA family.</text>
</comment>
<dbReference type="NCBIfam" id="TIGR00413">
    <property type="entry name" value="rlpA"/>
    <property type="match status" value="1"/>
</dbReference>
<name>A0A1H4E7B5_XYLRU</name>
<dbReference type="GO" id="GO:0000270">
    <property type="term" value="P:peptidoglycan metabolic process"/>
    <property type="evidence" value="ECO:0007669"/>
    <property type="project" value="UniProtKB-UniRule"/>
</dbReference>
<proteinExistence type="inferred from homology"/>
<evidence type="ECO:0000256" key="3">
    <source>
        <dbReference type="HAMAP-Rule" id="MF_02071"/>
    </source>
</evidence>
<dbReference type="InterPro" id="IPR034718">
    <property type="entry name" value="RlpA"/>
</dbReference>
<dbReference type="InterPro" id="IPR012997">
    <property type="entry name" value="RplA"/>
</dbReference>
<dbReference type="AlphaFoldDB" id="A0A1H4E7B5"/>
<dbReference type="Proteomes" id="UP000182257">
    <property type="component" value="Unassembled WGS sequence"/>
</dbReference>
<evidence type="ECO:0000256" key="2">
    <source>
        <dbReference type="ARBA" id="ARBA00023316"/>
    </source>
</evidence>
<evidence type="ECO:0000259" key="5">
    <source>
        <dbReference type="Pfam" id="PF03330"/>
    </source>
</evidence>
<accession>A0A1H4E7B5</accession>
<keyword evidence="3" id="KW-0732">Signal</keyword>
<dbReference type="OrthoDB" id="9779128at2"/>
<keyword evidence="2 3" id="KW-0961">Cell wall biogenesis/degradation</keyword>
<dbReference type="EC" id="4.2.2.-" evidence="3"/>
<dbReference type="InterPro" id="IPR009009">
    <property type="entry name" value="RlpA-like_DPBB"/>
</dbReference>
<feature type="chain" id="PRO_5010392047" description="Probable endolytic peptidoglycan transglycosylase RlpA" evidence="3">
    <location>
        <begin position="23"/>
        <end position="170"/>
    </location>
</feature>
<dbReference type="Pfam" id="PF03330">
    <property type="entry name" value="DPBB_1"/>
    <property type="match status" value="1"/>
</dbReference>
<keyword evidence="6" id="KW-0449">Lipoprotein</keyword>
<dbReference type="GO" id="GO:0071555">
    <property type="term" value="P:cell wall organization"/>
    <property type="evidence" value="ECO:0007669"/>
    <property type="project" value="UniProtKB-KW"/>
</dbReference>